<keyword evidence="2" id="KW-0677">Repeat</keyword>
<dbReference type="OrthoDB" id="1909574at2759"/>
<dbReference type="Proteomes" id="UP000515121">
    <property type="component" value="Unplaced"/>
</dbReference>
<keyword evidence="5" id="KW-1185">Reference proteome</keyword>
<evidence type="ECO:0000256" key="2">
    <source>
        <dbReference type="ARBA" id="ARBA00022737"/>
    </source>
</evidence>
<dbReference type="InterPro" id="IPR002902">
    <property type="entry name" value="GNK2"/>
</dbReference>
<protein>
    <submittedName>
        <fullName evidence="6">Cysteine-rich receptor-like protein kinase 30</fullName>
    </submittedName>
</protein>
<accession>A0A6P5X5S9</accession>
<evidence type="ECO:0000313" key="5">
    <source>
        <dbReference type="Proteomes" id="UP000515121"/>
    </source>
</evidence>
<keyword evidence="1" id="KW-0732">Signal</keyword>
<dbReference type="InterPro" id="IPR038408">
    <property type="entry name" value="GNK2_sf"/>
</dbReference>
<dbReference type="RefSeq" id="XP_022723498.1">
    <property type="nucleotide sequence ID" value="XM_022867763.1"/>
</dbReference>
<evidence type="ECO:0000259" key="4">
    <source>
        <dbReference type="PROSITE" id="PS51473"/>
    </source>
</evidence>
<dbReference type="CDD" id="cd23509">
    <property type="entry name" value="Gnk2-like"/>
    <property type="match status" value="1"/>
</dbReference>
<gene>
    <name evidence="6" type="primary">LOC111280411</name>
</gene>
<dbReference type="PROSITE" id="PS51473">
    <property type="entry name" value="GNK2"/>
    <property type="match status" value="1"/>
</dbReference>
<reference evidence="6" key="1">
    <citation type="submission" date="2025-08" db="UniProtKB">
        <authorList>
            <consortium name="RefSeq"/>
        </authorList>
    </citation>
    <scope>IDENTIFICATION</scope>
    <source>
        <tissue evidence="6">Fruit stalk</tissue>
    </source>
</reference>
<dbReference type="Gene3D" id="3.30.430.20">
    <property type="entry name" value="Gnk2 domain, C-X8-C-X2-C motif"/>
    <property type="match status" value="1"/>
</dbReference>
<proteinExistence type="predicted"/>
<feature type="domain" description="Gnk2-homologous" evidence="4">
    <location>
        <begin position="1"/>
        <end position="49"/>
    </location>
</feature>
<evidence type="ECO:0000256" key="1">
    <source>
        <dbReference type="ARBA" id="ARBA00022729"/>
    </source>
</evidence>
<feature type="compositionally biased region" description="Basic and acidic residues" evidence="3">
    <location>
        <begin position="84"/>
        <end position="103"/>
    </location>
</feature>
<sequence length="103" mass="11635">MQCTPDPSQSNGANCLRVSVDDYRRRCHGRQGGYVQKPNCFFRRDLYPLFYHSSADSPSLSPPANIPPPHSTDSITKKGSGSRPFEKFRLFGTEKKDTSHYPL</sequence>
<evidence type="ECO:0000313" key="6">
    <source>
        <dbReference type="RefSeq" id="XP_022723498.1"/>
    </source>
</evidence>
<feature type="region of interest" description="Disordered" evidence="3">
    <location>
        <begin position="55"/>
        <end position="103"/>
    </location>
</feature>
<organism evidence="5 6">
    <name type="scientific">Durio zibethinus</name>
    <name type="common">Durian</name>
    <dbReference type="NCBI Taxonomy" id="66656"/>
    <lineage>
        <taxon>Eukaryota</taxon>
        <taxon>Viridiplantae</taxon>
        <taxon>Streptophyta</taxon>
        <taxon>Embryophyta</taxon>
        <taxon>Tracheophyta</taxon>
        <taxon>Spermatophyta</taxon>
        <taxon>Magnoliopsida</taxon>
        <taxon>eudicotyledons</taxon>
        <taxon>Gunneridae</taxon>
        <taxon>Pentapetalae</taxon>
        <taxon>rosids</taxon>
        <taxon>malvids</taxon>
        <taxon>Malvales</taxon>
        <taxon>Malvaceae</taxon>
        <taxon>Helicteroideae</taxon>
        <taxon>Durio</taxon>
    </lineage>
</organism>
<dbReference type="KEGG" id="dzi:111280411"/>
<dbReference type="AlphaFoldDB" id="A0A6P5X5S9"/>
<dbReference type="GeneID" id="111280411"/>
<feature type="compositionally biased region" description="Pro residues" evidence="3">
    <location>
        <begin position="60"/>
        <end position="70"/>
    </location>
</feature>
<name>A0A6P5X5S9_DURZI</name>
<evidence type="ECO:0000256" key="3">
    <source>
        <dbReference type="SAM" id="MobiDB-lite"/>
    </source>
</evidence>